<keyword evidence="1" id="KW-0472">Membrane</keyword>
<accession>A0A8S5UNZ5</accession>
<proteinExistence type="predicted"/>
<sequence length="54" mass="6521">MQYRKFCSKLLMEPYRIDCSIIILTSYLIQETFLMHVLLSILLQMLSSQRFFLT</sequence>
<evidence type="ECO:0000256" key="1">
    <source>
        <dbReference type="SAM" id="Phobius"/>
    </source>
</evidence>
<dbReference type="EMBL" id="BK016114">
    <property type="protein sequence ID" value="DAF96208.1"/>
    <property type="molecule type" value="Genomic_DNA"/>
</dbReference>
<keyword evidence="1" id="KW-1133">Transmembrane helix</keyword>
<evidence type="ECO:0000313" key="2">
    <source>
        <dbReference type="EMBL" id="DAF96208.1"/>
    </source>
</evidence>
<name>A0A8S5UNZ5_9CAUD</name>
<feature type="transmembrane region" description="Helical" evidence="1">
    <location>
        <begin position="21"/>
        <end position="46"/>
    </location>
</feature>
<reference evidence="2" key="1">
    <citation type="journal article" date="2021" name="Proc. Natl. Acad. Sci. U.S.A.">
        <title>A Catalog of Tens of Thousands of Viruses from Human Metagenomes Reveals Hidden Associations with Chronic Diseases.</title>
        <authorList>
            <person name="Tisza M.J."/>
            <person name="Buck C.B."/>
        </authorList>
    </citation>
    <scope>NUCLEOTIDE SEQUENCE</scope>
    <source>
        <strain evidence="2">CtG4L18</strain>
    </source>
</reference>
<protein>
    <submittedName>
        <fullName evidence="2">Uncharacterized protein</fullName>
    </submittedName>
</protein>
<organism evidence="2">
    <name type="scientific">Podoviridae sp. ctG4L18</name>
    <dbReference type="NCBI Taxonomy" id="2825234"/>
    <lineage>
        <taxon>Viruses</taxon>
        <taxon>Duplodnaviria</taxon>
        <taxon>Heunggongvirae</taxon>
        <taxon>Uroviricota</taxon>
        <taxon>Caudoviricetes</taxon>
    </lineage>
</organism>
<keyword evidence="1" id="KW-0812">Transmembrane</keyword>